<dbReference type="FunFam" id="1.20.1250.20:FF:000078">
    <property type="entry name" value="MFS maltose transporter, putative"/>
    <property type="match status" value="1"/>
</dbReference>
<evidence type="ECO:0000256" key="1">
    <source>
        <dbReference type="ARBA" id="ARBA00004141"/>
    </source>
</evidence>
<dbReference type="Pfam" id="PF00083">
    <property type="entry name" value="Sugar_tr"/>
    <property type="match status" value="1"/>
</dbReference>
<feature type="compositionally biased region" description="Basic and acidic residues" evidence="6">
    <location>
        <begin position="11"/>
        <end position="24"/>
    </location>
</feature>
<evidence type="ECO:0000256" key="2">
    <source>
        <dbReference type="ARBA" id="ARBA00010992"/>
    </source>
</evidence>
<evidence type="ECO:0000256" key="7">
    <source>
        <dbReference type="SAM" id="Phobius"/>
    </source>
</evidence>
<dbReference type="EMBL" id="LAFY01000354">
    <property type="protein sequence ID" value="KJX99354.1"/>
    <property type="molecule type" value="Genomic_DNA"/>
</dbReference>
<feature type="transmembrane region" description="Helical" evidence="7">
    <location>
        <begin position="222"/>
        <end position="243"/>
    </location>
</feature>
<dbReference type="Proteomes" id="UP000033647">
    <property type="component" value="Unassembled WGS sequence"/>
</dbReference>
<evidence type="ECO:0000256" key="5">
    <source>
        <dbReference type="ARBA" id="ARBA00023136"/>
    </source>
</evidence>
<dbReference type="Gene3D" id="1.20.1250.20">
    <property type="entry name" value="MFS general substrate transporter like domains"/>
    <property type="match status" value="1"/>
</dbReference>
<dbReference type="SUPFAM" id="SSF103473">
    <property type="entry name" value="MFS general substrate transporter"/>
    <property type="match status" value="1"/>
</dbReference>
<evidence type="ECO:0000259" key="8">
    <source>
        <dbReference type="PROSITE" id="PS50850"/>
    </source>
</evidence>
<feature type="transmembrane region" description="Helical" evidence="7">
    <location>
        <begin position="395"/>
        <end position="418"/>
    </location>
</feature>
<protein>
    <submittedName>
        <fullName evidence="9">MFS transporter like protein</fullName>
    </submittedName>
</protein>
<dbReference type="PROSITE" id="PS00217">
    <property type="entry name" value="SUGAR_TRANSPORT_2"/>
    <property type="match status" value="1"/>
</dbReference>
<dbReference type="InterPro" id="IPR005829">
    <property type="entry name" value="Sugar_transporter_CS"/>
</dbReference>
<gene>
    <name evidence="9" type="ORF">TI39_contig362g00006</name>
</gene>
<feature type="region of interest" description="Disordered" evidence="6">
    <location>
        <begin position="1"/>
        <end position="28"/>
    </location>
</feature>
<dbReference type="PROSITE" id="PS50850">
    <property type="entry name" value="MFS"/>
    <property type="match status" value="1"/>
</dbReference>
<reference evidence="9 10" key="1">
    <citation type="submission" date="2015-03" db="EMBL/GenBank/DDBJ databases">
        <title>RNA-seq based gene annotation and comparative genomics of four Zymoseptoria species reveal species-specific pathogenicity related genes and transposable element activity.</title>
        <authorList>
            <person name="Grandaubert J."/>
            <person name="Bhattacharyya A."/>
            <person name="Stukenbrock E.H."/>
        </authorList>
    </citation>
    <scope>NUCLEOTIDE SEQUENCE [LARGE SCALE GENOMIC DNA]</scope>
    <source>
        <strain evidence="9 10">Zb18110</strain>
    </source>
</reference>
<comment type="caution">
    <text evidence="9">The sequence shown here is derived from an EMBL/GenBank/DDBJ whole genome shotgun (WGS) entry which is preliminary data.</text>
</comment>
<keyword evidence="10" id="KW-1185">Reference proteome</keyword>
<feature type="transmembrane region" description="Helical" evidence="7">
    <location>
        <begin position="468"/>
        <end position="486"/>
    </location>
</feature>
<evidence type="ECO:0000256" key="3">
    <source>
        <dbReference type="ARBA" id="ARBA00022692"/>
    </source>
</evidence>
<feature type="transmembrane region" description="Helical" evidence="7">
    <location>
        <begin position="124"/>
        <end position="143"/>
    </location>
</feature>
<feature type="transmembrane region" description="Helical" evidence="7">
    <location>
        <begin position="367"/>
        <end position="389"/>
    </location>
</feature>
<dbReference type="AlphaFoldDB" id="A0A0F4GPJ3"/>
<evidence type="ECO:0000313" key="10">
    <source>
        <dbReference type="Proteomes" id="UP000033647"/>
    </source>
</evidence>
<feature type="domain" description="Major facilitator superfamily (MFS) profile" evidence="8">
    <location>
        <begin position="48"/>
        <end position="490"/>
    </location>
</feature>
<dbReference type="InterPro" id="IPR005828">
    <property type="entry name" value="MFS_sugar_transport-like"/>
</dbReference>
<evidence type="ECO:0000313" key="9">
    <source>
        <dbReference type="EMBL" id="KJX99354.1"/>
    </source>
</evidence>
<dbReference type="GO" id="GO:0016020">
    <property type="term" value="C:membrane"/>
    <property type="evidence" value="ECO:0007669"/>
    <property type="project" value="UniProtKB-SubCell"/>
</dbReference>
<organism evidence="9 10">
    <name type="scientific">Zymoseptoria brevis</name>
    <dbReference type="NCBI Taxonomy" id="1047168"/>
    <lineage>
        <taxon>Eukaryota</taxon>
        <taxon>Fungi</taxon>
        <taxon>Dikarya</taxon>
        <taxon>Ascomycota</taxon>
        <taxon>Pezizomycotina</taxon>
        <taxon>Dothideomycetes</taxon>
        <taxon>Dothideomycetidae</taxon>
        <taxon>Mycosphaerellales</taxon>
        <taxon>Mycosphaerellaceae</taxon>
        <taxon>Zymoseptoria</taxon>
    </lineage>
</organism>
<feature type="transmembrane region" description="Helical" evidence="7">
    <location>
        <begin position="439"/>
        <end position="456"/>
    </location>
</feature>
<comment type="similarity">
    <text evidence="2">Belongs to the major facilitator superfamily. Sugar transporter (TC 2.A.1.1) family.</text>
</comment>
<dbReference type="PANTHER" id="PTHR48022:SF57">
    <property type="entry name" value="MALTOSE TRANSPORTER, PUTATIVE (AFU_ORTHOLOGUE AFUA_4G00150)-RELATED"/>
    <property type="match status" value="1"/>
</dbReference>
<dbReference type="OrthoDB" id="6612291at2759"/>
<dbReference type="InterPro" id="IPR020846">
    <property type="entry name" value="MFS_dom"/>
</dbReference>
<evidence type="ECO:0000256" key="4">
    <source>
        <dbReference type="ARBA" id="ARBA00022989"/>
    </source>
</evidence>
<keyword evidence="4 7" id="KW-1133">Transmembrane helix</keyword>
<proteinExistence type="inferred from homology"/>
<dbReference type="GO" id="GO:0005351">
    <property type="term" value="F:carbohydrate:proton symporter activity"/>
    <property type="evidence" value="ECO:0007669"/>
    <property type="project" value="TreeGrafter"/>
</dbReference>
<comment type="subcellular location">
    <subcellularLocation>
        <location evidence="1">Membrane</location>
        <topology evidence="1">Multi-pass membrane protein</topology>
    </subcellularLocation>
</comment>
<dbReference type="PANTHER" id="PTHR48022">
    <property type="entry name" value="PLASTIDIC GLUCOSE TRANSPORTER 4"/>
    <property type="match status" value="1"/>
</dbReference>
<dbReference type="InterPro" id="IPR050360">
    <property type="entry name" value="MFS_Sugar_Transporters"/>
</dbReference>
<dbReference type="InterPro" id="IPR036259">
    <property type="entry name" value="MFS_trans_sf"/>
</dbReference>
<name>A0A0F4GPJ3_9PEZI</name>
<evidence type="ECO:0000256" key="6">
    <source>
        <dbReference type="SAM" id="MobiDB-lite"/>
    </source>
</evidence>
<keyword evidence="3 7" id="KW-0812">Transmembrane</keyword>
<sequence>MADIPGNYSDKVVHEKSSSAEKDGQWSTSEQELYDAVFAENGEHQLGVWEAAKKQPVMEAYDMFLNGKFVALPAFQKRFGDRLPNGKYSIDTKWQSGLNQAGQCGAFIGLFLAGPITNWIGYRWNLIFGLILMNATIFVSFFADSLELLTVGQALEGVPWGMFVANAPAYASEIVPIPLRGVCTATIQMCWTIGGVIASAITYSLNQRSDEWAWRLPLALQWIFPVPLLLLIFFAPESPYWLVRHGRRQDALRSLQRLGPESRGNNPEKTLAMIERTVEIEARIRGNPNFIDLVKGVDRRRTIIVCLMFMSQNFSGNLITSQAVFFFEQAGMSANFAFELGLIKSCCAFLTNVGSWYLTAYFRRRTIYLYCTAINVVVLILLGVCATVPQNHSTSLAQAALVFIGTLVFAGGIGPVSWTIIAETSSVRLRPLTTGVGRAAYYVAEIPLIYVNARLINPTGWNLAGKCGYVWGATALVCWVIAYLFLPEMKHRSYRELDILFERKVPARQFKYTVIDVKDNE</sequence>
<keyword evidence="5 7" id="KW-0472">Membrane</keyword>
<accession>A0A0F4GPJ3</accession>